<keyword evidence="6" id="KW-0805">Transcription regulation</keyword>
<keyword evidence="15" id="KW-1185">Reference proteome</keyword>
<dbReference type="GO" id="GO:0051289">
    <property type="term" value="P:protein homotetramerization"/>
    <property type="evidence" value="ECO:0007669"/>
    <property type="project" value="InterPro"/>
</dbReference>
<dbReference type="GeneID" id="100116193"/>
<organism evidence="14 15">
    <name type="scientific">Nasonia vitripennis</name>
    <name type="common">Parasitic wasp</name>
    <dbReference type="NCBI Taxonomy" id="7425"/>
    <lineage>
        <taxon>Eukaryota</taxon>
        <taxon>Metazoa</taxon>
        <taxon>Ecdysozoa</taxon>
        <taxon>Arthropoda</taxon>
        <taxon>Hexapoda</taxon>
        <taxon>Insecta</taxon>
        <taxon>Pterygota</taxon>
        <taxon>Neoptera</taxon>
        <taxon>Endopterygota</taxon>
        <taxon>Hymenoptera</taxon>
        <taxon>Apocrita</taxon>
        <taxon>Proctotrupomorpha</taxon>
        <taxon>Chalcidoidea</taxon>
        <taxon>Pteromalidae</taxon>
        <taxon>Pteromalinae</taxon>
        <taxon>Nasonia</taxon>
    </lineage>
</organism>
<keyword evidence="7" id="KW-0010">Activator</keyword>
<feature type="compositionally biased region" description="Low complexity" evidence="10">
    <location>
        <begin position="304"/>
        <end position="318"/>
    </location>
</feature>
<dbReference type="GO" id="GO:0045944">
    <property type="term" value="P:positive regulation of transcription by RNA polymerase II"/>
    <property type="evidence" value="ECO:0007669"/>
    <property type="project" value="TreeGrafter"/>
</dbReference>
<evidence type="ECO:0000256" key="2">
    <source>
        <dbReference type="ARBA" id="ARBA00004496"/>
    </source>
</evidence>
<proteinExistence type="inferred from homology"/>
<dbReference type="AlphaFoldDB" id="A0A7M7T6M6"/>
<keyword evidence="4" id="KW-0963">Cytoplasm</keyword>
<evidence type="ECO:0000256" key="3">
    <source>
        <dbReference type="ARBA" id="ARBA00007167"/>
    </source>
</evidence>
<dbReference type="Pfam" id="PF12886">
    <property type="entry name" value="TORC_C"/>
    <property type="match status" value="1"/>
</dbReference>
<evidence type="ECO:0000256" key="8">
    <source>
        <dbReference type="ARBA" id="ARBA00023163"/>
    </source>
</evidence>
<feature type="region of interest" description="Disordered" evidence="10">
    <location>
        <begin position="36"/>
        <end position="97"/>
    </location>
</feature>
<evidence type="ECO:0008006" key="16">
    <source>
        <dbReference type="Google" id="ProtNLM"/>
    </source>
</evidence>
<dbReference type="RefSeq" id="XP_031778074.1">
    <property type="nucleotide sequence ID" value="XM_031922214.2"/>
</dbReference>
<dbReference type="GO" id="GO:0005634">
    <property type="term" value="C:nucleus"/>
    <property type="evidence" value="ECO:0007669"/>
    <property type="project" value="UniProtKB-SubCell"/>
</dbReference>
<dbReference type="SMR" id="A0A7M7T6M6"/>
<feature type="domain" description="Transducer of regulated CREB activity N-terminal" evidence="11">
    <location>
        <begin position="3"/>
        <end position="113"/>
    </location>
</feature>
<evidence type="ECO:0000256" key="5">
    <source>
        <dbReference type="ARBA" id="ARBA00022553"/>
    </source>
</evidence>
<feature type="compositionally biased region" description="Low complexity" evidence="10">
    <location>
        <begin position="350"/>
        <end position="370"/>
    </location>
</feature>
<feature type="domain" description="Transducer of regulated CREB activity middle" evidence="12">
    <location>
        <begin position="228"/>
        <end position="353"/>
    </location>
</feature>
<protein>
    <recommendedName>
        <fullName evidence="16">CREB-regulated transcription coactivator 1</fullName>
    </recommendedName>
</protein>
<dbReference type="PANTHER" id="PTHR13589:SF15">
    <property type="entry name" value="CREB-REGULATED TRANSCRIPTION COACTIVATOR, ISOFORM B"/>
    <property type="match status" value="1"/>
</dbReference>
<dbReference type="EnsemblMetazoa" id="XM_031922214">
    <property type="protein sequence ID" value="XP_031778074"/>
    <property type="gene ID" value="LOC100116193"/>
</dbReference>
<dbReference type="KEGG" id="nvi:100116193"/>
<dbReference type="InParanoid" id="A0A7M7T6M6"/>
<feature type="compositionally biased region" description="Low complexity" evidence="10">
    <location>
        <begin position="40"/>
        <end position="78"/>
    </location>
</feature>
<dbReference type="Pfam" id="PF12884">
    <property type="entry name" value="TORC_N"/>
    <property type="match status" value="1"/>
</dbReference>
<dbReference type="Pfam" id="PF12885">
    <property type="entry name" value="TORC_M"/>
    <property type="match status" value="1"/>
</dbReference>
<keyword evidence="5" id="KW-0597">Phosphoprotein</keyword>
<evidence type="ECO:0000313" key="15">
    <source>
        <dbReference type="Proteomes" id="UP000002358"/>
    </source>
</evidence>
<evidence type="ECO:0000256" key="9">
    <source>
        <dbReference type="ARBA" id="ARBA00023242"/>
    </source>
</evidence>
<evidence type="ECO:0000259" key="11">
    <source>
        <dbReference type="Pfam" id="PF12884"/>
    </source>
</evidence>
<dbReference type="CTD" id="39970"/>
<feature type="domain" description="Transducer of regulated CREB activity C-terminal" evidence="13">
    <location>
        <begin position="692"/>
        <end position="725"/>
    </location>
</feature>
<evidence type="ECO:0000259" key="12">
    <source>
        <dbReference type="Pfam" id="PF12885"/>
    </source>
</evidence>
<evidence type="ECO:0000256" key="1">
    <source>
        <dbReference type="ARBA" id="ARBA00004123"/>
    </source>
</evidence>
<comment type="similarity">
    <text evidence="3">Belongs to the TORC family.</text>
</comment>
<evidence type="ECO:0000259" key="13">
    <source>
        <dbReference type="Pfam" id="PF12886"/>
    </source>
</evidence>
<dbReference type="OrthoDB" id="8947034at2759"/>
<keyword evidence="9" id="KW-0539">Nucleus</keyword>
<evidence type="ECO:0000256" key="4">
    <source>
        <dbReference type="ARBA" id="ARBA00022490"/>
    </source>
</evidence>
<feature type="compositionally biased region" description="Polar residues" evidence="10">
    <location>
        <begin position="448"/>
        <end position="500"/>
    </location>
</feature>
<evidence type="ECO:0000256" key="6">
    <source>
        <dbReference type="ARBA" id="ARBA00023015"/>
    </source>
</evidence>
<sequence length="727" mass="77468">MANPRKFSEKIALINQKEAEETARFEAIMKEVSDVTSKVASANASPTSTAAASTSSSAGTSRQATASAAVPAGPEAAPTRPLSVKSAGASPPQSSGKLLHINLGQQYRAGSLPNVNANNAVGAGQSNVPELTGKDILLIGQIATSATLHSIDLKTALNNLEEMQQSQLCYRQGQAPAGNVQQPGGGGGTERGRSMGVGPMRHEKRHDTSPYSGVPYLSPPLPETHWRRTNSDSALHQSANEACHHQSHGSPMTHRRGSDAYQQRGAHGGSSNDNRGDSHHHHGFIERPRSSCDMPRVPGINVYPSSQPPGQQIPIGNNTGSLPDLSNVRFSSPLVTPLDQEDHSSGSQYSNSPQTSHQSPQTSPTTLSPTSLVQAASAQNHLSVPVNHRFLHSCKQGLTQENNTSASQQDLRVAGYSPQQQNVTGTTSPGIPQQHPVAHSPGHYVYQQPHSPVAPQSPNASQAQVHPQNTQGPFNSLNYRTTQMVNRPSPQSSPSITYQESPLSYSNNASAPSSPTGHHGPPNLSLDSQDQNVFINQVHADFEQFSMAPIDWAQMMQQLEDTGYTLSTPLDEMDSPSTTIGPYMNSPSHSGTYAQNDILSVTSELGSGDGGYFSTSPLQPLGYHARTPTTTQQLTPQTPNTPTITLTDCSLGPDDFGPSIAASFGTDIFATDDALGCQELSAMRQEDINALRQGLGPLDLDELQRLANSDMVISDPTTEADFRLEQR</sequence>
<feature type="compositionally biased region" description="Polar residues" evidence="10">
    <location>
        <begin position="231"/>
        <end position="240"/>
    </location>
</feature>
<feature type="region of interest" description="Disordered" evidence="10">
    <location>
        <begin position="417"/>
        <end position="528"/>
    </location>
</feature>
<dbReference type="InterPro" id="IPR024785">
    <property type="entry name" value="TORC_C"/>
</dbReference>
<dbReference type="Proteomes" id="UP000002358">
    <property type="component" value="Chromosome 1"/>
</dbReference>
<dbReference type="InterPro" id="IPR024786">
    <property type="entry name" value="TORC"/>
</dbReference>
<dbReference type="PANTHER" id="PTHR13589">
    <property type="entry name" value="CREB-REGULATED TRANSCRIPTION COACTIVATOR"/>
    <property type="match status" value="1"/>
</dbReference>
<dbReference type="GO" id="GO:0008140">
    <property type="term" value="F:cAMP response element binding protein binding"/>
    <property type="evidence" value="ECO:0007669"/>
    <property type="project" value="InterPro"/>
</dbReference>
<evidence type="ECO:0000256" key="7">
    <source>
        <dbReference type="ARBA" id="ARBA00023159"/>
    </source>
</evidence>
<accession>A0A7M7T6M6</accession>
<evidence type="ECO:0000313" key="14">
    <source>
        <dbReference type="EnsemblMetazoa" id="XP_031778074"/>
    </source>
</evidence>
<feature type="compositionally biased region" description="Polar residues" evidence="10">
    <location>
        <begin position="417"/>
        <end position="431"/>
    </location>
</feature>
<dbReference type="GO" id="GO:0005737">
    <property type="term" value="C:cytoplasm"/>
    <property type="evidence" value="ECO:0007669"/>
    <property type="project" value="UniProtKB-SubCell"/>
</dbReference>
<evidence type="ECO:0000256" key="10">
    <source>
        <dbReference type="SAM" id="MobiDB-lite"/>
    </source>
</evidence>
<dbReference type="InterPro" id="IPR024784">
    <property type="entry name" value="TORC_M"/>
</dbReference>
<feature type="compositionally biased region" description="Low complexity" evidence="10">
    <location>
        <begin position="501"/>
        <end position="515"/>
    </location>
</feature>
<reference evidence="14" key="1">
    <citation type="submission" date="2021-01" db="UniProtKB">
        <authorList>
            <consortium name="EnsemblMetazoa"/>
        </authorList>
    </citation>
    <scope>IDENTIFICATION</scope>
</reference>
<keyword evidence="8" id="KW-0804">Transcription</keyword>
<name>A0A7M7T6M6_NASVI</name>
<dbReference type="InterPro" id="IPR024783">
    <property type="entry name" value="TORC_N"/>
</dbReference>
<feature type="region of interest" description="Disordered" evidence="10">
    <location>
        <begin position="175"/>
        <end position="370"/>
    </location>
</feature>
<comment type="subcellular location">
    <subcellularLocation>
        <location evidence="2">Cytoplasm</location>
    </subcellularLocation>
    <subcellularLocation>
        <location evidence="1">Nucleus</location>
    </subcellularLocation>
</comment>